<dbReference type="Pfam" id="PF05368">
    <property type="entry name" value="NmrA"/>
    <property type="match status" value="1"/>
</dbReference>
<evidence type="ECO:0000313" key="4">
    <source>
        <dbReference type="EMBL" id="MVN86610.1"/>
    </source>
</evidence>
<organism evidence="4 5">
    <name type="scientific">Deinococcus arboris</name>
    <dbReference type="NCBI Taxonomy" id="2682977"/>
    <lineage>
        <taxon>Bacteria</taxon>
        <taxon>Thermotogati</taxon>
        <taxon>Deinococcota</taxon>
        <taxon>Deinococci</taxon>
        <taxon>Deinococcales</taxon>
        <taxon>Deinococcaceae</taxon>
        <taxon>Deinococcus</taxon>
    </lineage>
</organism>
<keyword evidence="5" id="KW-1185">Reference proteome</keyword>
<evidence type="ECO:0000256" key="1">
    <source>
        <dbReference type="ARBA" id="ARBA00022857"/>
    </source>
</evidence>
<feature type="domain" description="NmrA-like" evidence="3">
    <location>
        <begin position="5"/>
        <end position="206"/>
    </location>
</feature>
<dbReference type="PANTHER" id="PTHR47706">
    <property type="entry name" value="NMRA-LIKE FAMILY PROTEIN"/>
    <property type="match status" value="1"/>
</dbReference>
<reference evidence="4 5" key="1">
    <citation type="submission" date="2019-12" db="EMBL/GenBank/DDBJ databases">
        <title>Deinococcus sp. HMF7620 Genome sequencing and assembly.</title>
        <authorList>
            <person name="Kang H."/>
            <person name="Kim H."/>
            <person name="Joh K."/>
        </authorList>
    </citation>
    <scope>NUCLEOTIDE SEQUENCE [LARGE SCALE GENOMIC DNA]</scope>
    <source>
        <strain evidence="4 5">HMF7620</strain>
    </source>
</reference>
<evidence type="ECO:0000256" key="2">
    <source>
        <dbReference type="ARBA" id="ARBA00023002"/>
    </source>
</evidence>
<dbReference type="AlphaFoldDB" id="A0A7C9HXQ7"/>
<accession>A0A7C9HXQ7</accession>
<dbReference type="EMBL" id="WQLB01000007">
    <property type="protein sequence ID" value="MVN86610.1"/>
    <property type="molecule type" value="Genomic_DNA"/>
</dbReference>
<dbReference type="InterPro" id="IPR051609">
    <property type="entry name" value="NmrA/Isoflavone_reductase-like"/>
</dbReference>
<keyword evidence="2" id="KW-0560">Oxidoreductase</keyword>
<dbReference type="PANTHER" id="PTHR47706:SF1">
    <property type="entry name" value="CIPA-LIKE, PUTATIVE (AFU_ORTHOLOGUE AFUA_1G12460)-RELATED"/>
    <property type="match status" value="1"/>
</dbReference>
<dbReference type="InterPro" id="IPR036291">
    <property type="entry name" value="NAD(P)-bd_dom_sf"/>
</dbReference>
<gene>
    <name evidence="4" type="ORF">GO986_07510</name>
</gene>
<evidence type="ECO:0000313" key="5">
    <source>
        <dbReference type="Proteomes" id="UP000483286"/>
    </source>
</evidence>
<dbReference type="InterPro" id="IPR008030">
    <property type="entry name" value="NmrA-like"/>
</dbReference>
<name>A0A7C9HXQ7_9DEIO</name>
<dbReference type="Gene3D" id="3.40.50.720">
    <property type="entry name" value="NAD(P)-binding Rossmann-like Domain"/>
    <property type="match status" value="1"/>
</dbReference>
<evidence type="ECO:0000259" key="3">
    <source>
        <dbReference type="Pfam" id="PF05368"/>
    </source>
</evidence>
<protein>
    <submittedName>
        <fullName evidence="4">NAD(P)H-binding protein</fullName>
    </submittedName>
</protein>
<keyword evidence="1" id="KW-0521">NADP</keyword>
<dbReference type="SUPFAM" id="SSF51735">
    <property type="entry name" value="NAD(P)-binding Rossmann-fold domains"/>
    <property type="match status" value="1"/>
</dbReference>
<dbReference type="Proteomes" id="UP000483286">
    <property type="component" value="Unassembled WGS sequence"/>
</dbReference>
<proteinExistence type="predicted"/>
<comment type="caution">
    <text evidence="4">The sequence shown here is derived from an EMBL/GenBank/DDBJ whole genome shotgun (WGS) entry which is preliminary data.</text>
</comment>
<dbReference type="GO" id="GO:0016491">
    <property type="term" value="F:oxidoreductase activity"/>
    <property type="evidence" value="ECO:0007669"/>
    <property type="project" value="UniProtKB-KW"/>
</dbReference>
<dbReference type="RefSeq" id="WP_157458654.1">
    <property type="nucleotide sequence ID" value="NZ_WQLB01000007.1"/>
</dbReference>
<sequence>MSSAPIVVAGPTGQLGRLITQELLGLGAPVRVLVRPESDPAKVSALRAAGAEVVTANPDRVPDLIRAVEGAACVVSALSGLRAVIVDVQTRLLDAAVEAGVPRFIPSDFSVDFTRPGGRNRNLDLRREFRARLDAVPIQATSVLNGMFADLLTGQAPVVLPRLRRVLYWGDADQPLDFTTVADTAAFTARVALDPAAPRWLRVAGDVQSARGLQAAASAATGHQFGLLRAGGTGSLHALATLTRALTPPSDEVFPAWQGMQYLHDMFTGQAKLTLLDNGRYPALRWTGVAEVLKGL</sequence>